<sequence length="160" mass="17324">MTPVMPFHHECAASSSRTVYCLNCLQYHHESQYLAAVPISGAQPQHTEAPAPTSVPIQAPAPNAAPAPRARSPQVKCECPECVGMTDAVPEREPRNDGDCNCNECRSGNYATPSVTDDTASVSSEMVGDNPFQACVDAAQSPNWRNDDQHIKVYPWTEVP</sequence>
<dbReference type="AlphaFoldDB" id="A0AAD6HGB6"/>
<accession>A0AAD6HGB6</accession>
<gene>
    <name evidence="2" type="ORF">N7493_007988</name>
</gene>
<evidence type="ECO:0000256" key="1">
    <source>
        <dbReference type="SAM" id="MobiDB-lite"/>
    </source>
</evidence>
<dbReference type="EMBL" id="JAQJAN010000012">
    <property type="protein sequence ID" value="KAJ5716077.1"/>
    <property type="molecule type" value="Genomic_DNA"/>
</dbReference>
<protein>
    <submittedName>
        <fullName evidence="2">Uncharacterized protein</fullName>
    </submittedName>
</protein>
<organism evidence="2 3">
    <name type="scientific">Penicillium malachiteum</name>
    <dbReference type="NCBI Taxonomy" id="1324776"/>
    <lineage>
        <taxon>Eukaryota</taxon>
        <taxon>Fungi</taxon>
        <taxon>Dikarya</taxon>
        <taxon>Ascomycota</taxon>
        <taxon>Pezizomycotina</taxon>
        <taxon>Eurotiomycetes</taxon>
        <taxon>Eurotiomycetidae</taxon>
        <taxon>Eurotiales</taxon>
        <taxon>Aspergillaceae</taxon>
        <taxon>Penicillium</taxon>
    </lineage>
</organism>
<feature type="compositionally biased region" description="Low complexity" evidence="1">
    <location>
        <begin position="56"/>
        <end position="71"/>
    </location>
</feature>
<name>A0AAD6HGB6_9EURO</name>
<keyword evidence="3" id="KW-1185">Reference proteome</keyword>
<proteinExistence type="predicted"/>
<dbReference type="Proteomes" id="UP001215712">
    <property type="component" value="Unassembled WGS sequence"/>
</dbReference>
<reference evidence="2" key="1">
    <citation type="journal article" date="2023" name="IMA Fungus">
        <title>Comparative genomic study of the Penicillium genus elucidates a diverse pangenome and 15 lateral gene transfer events.</title>
        <authorList>
            <person name="Petersen C."/>
            <person name="Sorensen T."/>
            <person name="Nielsen M.R."/>
            <person name="Sondergaard T.E."/>
            <person name="Sorensen J.L."/>
            <person name="Fitzpatrick D.A."/>
            <person name="Frisvad J.C."/>
            <person name="Nielsen K.L."/>
        </authorList>
    </citation>
    <scope>NUCLEOTIDE SEQUENCE</scope>
    <source>
        <strain evidence="2">IBT 17514</strain>
    </source>
</reference>
<feature type="region of interest" description="Disordered" evidence="1">
    <location>
        <begin position="43"/>
        <end position="71"/>
    </location>
</feature>
<comment type="caution">
    <text evidence="2">The sequence shown here is derived from an EMBL/GenBank/DDBJ whole genome shotgun (WGS) entry which is preliminary data.</text>
</comment>
<evidence type="ECO:0000313" key="2">
    <source>
        <dbReference type="EMBL" id="KAJ5716077.1"/>
    </source>
</evidence>
<reference evidence="2" key="2">
    <citation type="submission" date="2023-01" db="EMBL/GenBank/DDBJ databases">
        <authorList>
            <person name="Petersen C."/>
        </authorList>
    </citation>
    <scope>NUCLEOTIDE SEQUENCE</scope>
    <source>
        <strain evidence="2">IBT 17514</strain>
    </source>
</reference>
<evidence type="ECO:0000313" key="3">
    <source>
        <dbReference type="Proteomes" id="UP001215712"/>
    </source>
</evidence>